<accession>A0A0L0VBD8</accession>
<comment type="similarity">
    <text evidence="1">Belongs to the iron/ascorbate-dependent oxidoreductase family.</text>
</comment>
<dbReference type="PANTHER" id="PTHR47990">
    <property type="entry name" value="2-OXOGLUTARATE (2OG) AND FE(II)-DEPENDENT OXYGENASE SUPERFAMILY PROTEIN-RELATED"/>
    <property type="match status" value="1"/>
</dbReference>
<dbReference type="Pfam" id="PF03171">
    <property type="entry name" value="2OG-FeII_Oxy"/>
    <property type="match status" value="1"/>
</dbReference>
<protein>
    <recommendedName>
        <fullName evidence="2">Fe2OG dioxygenase domain-containing protein</fullName>
    </recommendedName>
</protein>
<evidence type="ECO:0000259" key="2">
    <source>
        <dbReference type="PROSITE" id="PS51471"/>
    </source>
</evidence>
<evidence type="ECO:0000313" key="3">
    <source>
        <dbReference type="EMBL" id="KNE96627.1"/>
    </source>
</evidence>
<dbReference type="InterPro" id="IPR044861">
    <property type="entry name" value="IPNS-like_FE2OG_OXY"/>
</dbReference>
<dbReference type="InterPro" id="IPR050231">
    <property type="entry name" value="Iron_ascorbate_oxido_reductase"/>
</dbReference>
<organism evidence="3 4">
    <name type="scientific">Puccinia striiformis f. sp. tritici PST-78</name>
    <dbReference type="NCBI Taxonomy" id="1165861"/>
    <lineage>
        <taxon>Eukaryota</taxon>
        <taxon>Fungi</taxon>
        <taxon>Dikarya</taxon>
        <taxon>Basidiomycota</taxon>
        <taxon>Pucciniomycotina</taxon>
        <taxon>Pucciniomycetes</taxon>
        <taxon>Pucciniales</taxon>
        <taxon>Pucciniaceae</taxon>
        <taxon>Puccinia</taxon>
    </lineage>
</organism>
<dbReference type="SUPFAM" id="SSF51197">
    <property type="entry name" value="Clavaminate synthase-like"/>
    <property type="match status" value="1"/>
</dbReference>
<dbReference type="OrthoDB" id="288590at2759"/>
<keyword evidence="1" id="KW-0408">Iron</keyword>
<evidence type="ECO:0000313" key="4">
    <source>
        <dbReference type="Proteomes" id="UP000054564"/>
    </source>
</evidence>
<gene>
    <name evidence="3" type="ORF">PSTG_10034</name>
</gene>
<dbReference type="AlphaFoldDB" id="A0A0L0VBD8"/>
<dbReference type="STRING" id="1165861.A0A0L0VBD8"/>
<dbReference type="InterPro" id="IPR027443">
    <property type="entry name" value="IPNS-like_sf"/>
</dbReference>
<dbReference type="EMBL" id="AJIL01000079">
    <property type="protein sequence ID" value="KNE96627.1"/>
    <property type="molecule type" value="Genomic_DNA"/>
</dbReference>
<reference evidence="4" key="1">
    <citation type="submission" date="2014-03" db="EMBL/GenBank/DDBJ databases">
        <title>The Genome Sequence of Puccinia striiformis f. sp. tritici PST-78.</title>
        <authorList>
            <consortium name="The Broad Institute Genome Sequencing Platform"/>
            <person name="Cuomo C."/>
            <person name="Hulbert S."/>
            <person name="Chen X."/>
            <person name="Walker B."/>
            <person name="Young S.K."/>
            <person name="Zeng Q."/>
            <person name="Gargeya S."/>
            <person name="Fitzgerald M."/>
            <person name="Haas B."/>
            <person name="Abouelleil A."/>
            <person name="Alvarado L."/>
            <person name="Arachchi H.M."/>
            <person name="Berlin A.M."/>
            <person name="Chapman S.B."/>
            <person name="Goldberg J."/>
            <person name="Griggs A."/>
            <person name="Gujja S."/>
            <person name="Hansen M."/>
            <person name="Howarth C."/>
            <person name="Imamovic A."/>
            <person name="Larimer J."/>
            <person name="McCowan C."/>
            <person name="Montmayeur A."/>
            <person name="Murphy C."/>
            <person name="Neiman D."/>
            <person name="Pearson M."/>
            <person name="Priest M."/>
            <person name="Roberts A."/>
            <person name="Saif S."/>
            <person name="Shea T."/>
            <person name="Sisk P."/>
            <person name="Sykes S."/>
            <person name="Wortman J."/>
            <person name="Nusbaum C."/>
            <person name="Birren B."/>
        </authorList>
    </citation>
    <scope>NUCLEOTIDE SEQUENCE [LARGE SCALE GENOMIC DNA]</scope>
    <source>
        <strain evidence="4">race PST-78</strain>
    </source>
</reference>
<keyword evidence="4" id="KW-1185">Reference proteome</keyword>
<keyword evidence="1" id="KW-0479">Metal-binding</keyword>
<dbReference type="InterPro" id="IPR005123">
    <property type="entry name" value="Oxoglu/Fe-dep_dioxygenase_dom"/>
</dbReference>
<evidence type="ECO:0000256" key="1">
    <source>
        <dbReference type="RuleBase" id="RU003682"/>
    </source>
</evidence>
<dbReference type="Proteomes" id="UP000054564">
    <property type="component" value="Unassembled WGS sequence"/>
</dbReference>
<dbReference type="Pfam" id="PF14226">
    <property type="entry name" value="DIOX_N"/>
    <property type="match status" value="1"/>
</dbReference>
<sequence length="354" mass="40311">MTYHSPSSTPSIPLIDFSAFCNPDATVDEQIVVANKLLEAFKTHGFVYLENISVSPPMISEAFQWSKKFFDLPVEIKRLALHPTDGSAHRGYSPIGLEKINQDCIDRTTPTEENQEDHEEKLTAAAPDHKETFDIGPPPHLSKSKNLWLSHETEEEYNLNGIREFFEKFYMECQDLEMRILRAISIGLMGIEESEYLGKYHQESNNQIRLVHYPALQIDDLKQDVRERFGAHTDYGSITILFQDQVGGLQVENPSKPGDFLDVKPIKNTVIVNIADLLMHWSNDTLKSTLHRVGPPPCTGPFLPARYSIPYFCGPDPRALIHSLPILNGHDLRPNKYPPIYADEYINMRINSSY</sequence>
<dbReference type="Gene3D" id="2.60.120.330">
    <property type="entry name" value="B-lactam Antibiotic, Isopenicillin N Synthase, Chain"/>
    <property type="match status" value="1"/>
</dbReference>
<comment type="caution">
    <text evidence="3">The sequence shown here is derived from an EMBL/GenBank/DDBJ whole genome shotgun (WGS) entry which is preliminary data.</text>
</comment>
<feature type="domain" description="Fe2OG dioxygenase" evidence="2">
    <location>
        <begin position="204"/>
        <end position="315"/>
    </location>
</feature>
<proteinExistence type="inferred from homology"/>
<dbReference type="GO" id="GO:0046872">
    <property type="term" value="F:metal ion binding"/>
    <property type="evidence" value="ECO:0007669"/>
    <property type="project" value="UniProtKB-KW"/>
</dbReference>
<dbReference type="PROSITE" id="PS51471">
    <property type="entry name" value="FE2OG_OXY"/>
    <property type="match status" value="1"/>
</dbReference>
<dbReference type="InterPro" id="IPR026992">
    <property type="entry name" value="DIOX_N"/>
</dbReference>
<dbReference type="GO" id="GO:0016491">
    <property type="term" value="F:oxidoreductase activity"/>
    <property type="evidence" value="ECO:0007669"/>
    <property type="project" value="UniProtKB-KW"/>
</dbReference>
<name>A0A0L0VBD8_9BASI</name>
<keyword evidence="1" id="KW-0560">Oxidoreductase</keyword>